<dbReference type="Gene3D" id="1.10.1270.10">
    <property type="entry name" value="TrpR-like"/>
    <property type="match status" value="1"/>
</dbReference>
<name>A0A1F5N930_9BACT</name>
<dbReference type="AlphaFoldDB" id="A0A1F5N930"/>
<sequence length="172" mass="20281">MSKFPRVLTKKEQEELFIEFAQALASLHSAVEMANFIKDLLSEPETMMLARRLQIAKLLYKGLNYREIKEELKVSFGTIARVQTWMQIYGEGYRTVLERVSRKKYDPTKDVSDWKKVKRRYPLYFWPELLLDEIIKSSNKKQKQKLLAVLAKQKEKTGLSKELEHILKSAQL</sequence>
<evidence type="ECO:0000313" key="2">
    <source>
        <dbReference type="Proteomes" id="UP000177610"/>
    </source>
</evidence>
<dbReference type="PANTHER" id="PTHR40080:SF1">
    <property type="entry name" value="TRPR-LIKE PROTEIN YERC_YECD"/>
    <property type="match status" value="1"/>
</dbReference>
<evidence type="ECO:0008006" key="3">
    <source>
        <dbReference type="Google" id="ProtNLM"/>
    </source>
</evidence>
<dbReference type="EMBL" id="MFEH01000001">
    <property type="protein sequence ID" value="OGE74155.1"/>
    <property type="molecule type" value="Genomic_DNA"/>
</dbReference>
<dbReference type="STRING" id="1817821.A2717_01235"/>
<dbReference type="InterPro" id="IPR038116">
    <property type="entry name" value="TrpR-like_sf"/>
</dbReference>
<dbReference type="Proteomes" id="UP000177610">
    <property type="component" value="Unassembled WGS sequence"/>
</dbReference>
<gene>
    <name evidence="1" type="ORF">A2717_01235</name>
</gene>
<accession>A0A1F5N930</accession>
<dbReference type="InterPro" id="IPR000831">
    <property type="entry name" value="Trp_repress"/>
</dbReference>
<protein>
    <recommendedName>
        <fullName evidence="3">TrpR like protein, YerC/YecD</fullName>
    </recommendedName>
</protein>
<dbReference type="NCBIfam" id="TIGR02531">
    <property type="entry name" value="yecD_yerC"/>
    <property type="match status" value="1"/>
</dbReference>
<dbReference type="InterPro" id="IPR013368">
    <property type="entry name" value="YecD_YerC"/>
</dbReference>
<dbReference type="PANTHER" id="PTHR40080">
    <property type="entry name" value="LMO1763 PROTEIN"/>
    <property type="match status" value="1"/>
</dbReference>
<dbReference type="GO" id="GO:0003700">
    <property type="term" value="F:DNA-binding transcription factor activity"/>
    <property type="evidence" value="ECO:0007669"/>
    <property type="project" value="InterPro"/>
</dbReference>
<reference evidence="1 2" key="1">
    <citation type="journal article" date="2016" name="Nat. Commun.">
        <title>Thousands of microbial genomes shed light on interconnected biogeochemical processes in an aquifer system.</title>
        <authorList>
            <person name="Anantharaman K."/>
            <person name="Brown C.T."/>
            <person name="Hug L.A."/>
            <person name="Sharon I."/>
            <person name="Castelle C.J."/>
            <person name="Probst A.J."/>
            <person name="Thomas B.C."/>
            <person name="Singh A."/>
            <person name="Wilkins M.J."/>
            <person name="Karaoz U."/>
            <person name="Brodie E.L."/>
            <person name="Williams K.H."/>
            <person name="Hubbard S.S."/>
            <person name="Banfield J.F."/>
        </authorList>
    </citation>
    <scope>NUCLEOTIDE SEQUENCE [LARGE SCALE GENOMIC DNA]</scope>
</reference>
<dbReference type="Pfam" id="PF01371">
    <property type="entry name" value="Trp_repressor"/>
    <property type="match status" value="1"/>
</dbReference>
<comment type="caution">
    <text evidence="1">The sequence shown here is derived from an EMBL/GenBank/DDBJ whole genome shotgun (WGS) entry which is preliminary data.</text>
</comment>
<organism evidence="1 2">
    <name type="scientific">Candidatus Doudnabacteria bacterium RIFCSPHIGHO2_01_FULL_41_86</name>
    <dbReference type="NCBI Taxonomy" id="1817821"/>
    <lineage>
        <taxon>Bacteria</taxon>
        <taxon>Candidatus Doudnaibacteriota</taxon>
    </lineage>
</organism>
<dbReference type="InterPro" id="IPR010921">
    <property type="entry name" value="Trp_repressor/repl_initiator"/>
</dbReference>
<dbReference type="SUPFAM" id="SSF48295">
    <property type="entry name" value="TrpR-like"/>
    <property type="match status" value="1"/>
</dbReference>
<dbReference type="GO" id="GO:0043565">
    <property type="term" value="F:sequence-specific DNA binding"/>
    <property type="evidence" value="ECO:0007669"/>
    <property type="project" value="InterPro"/>
</dbReference>
<evidence type="ECO:0000313" key="1">
    <source>
        <dbReference type="EMBL" id="OGE74155.1"/>
    </source>
</evidence>
<proteinExistence type="predicted"/>